<dbReference type="GeneID" id="36844593"/>
<sequence>MDDKREQPTTPATLWDGSVMCDDALDKLFHVLAFADVASAAAARLACRRWGEIGARALAAVRRQMAAKAAAPSGRCSHFYTAQAEITCALALDSRPRLMRALDAGRAGVDDPIHLFRLNHLLASTGAEVGVVATEKRFRRNTALGSHVPCDVAVESHIGVPPVELAVFYGAIGCLDLLIERGARVDPTRMDGLLSRFLASCPWVNARVCVGVACRDPFGICVAHGAAGVVRCIDPIPIVQRLLATLPPHPPGIQRIPRDTVHPLVSLATHLALAYAPAVPMQLPSRDKVRSLAAILIDAGYTTDAMHARGFGLTNSDGVAINVALTMDKVVALSTATVHEIVHAIGCNNDLVGAILDHAPGSGRGVALGALSQVEIVHDFSSAARSSRA</sequence>
<dbReference type="RefSeq" id="YP_009483721.1">
    <property type="nucleotide sequence ID" value="NC_037667.1"/>
</dbReference>
<accession>A0A2U7UAM9</accession>
<dbReference type="Proteomes" id="UP000248852">
    <property type="component" value="Segment"/>
</dbReference>
<dbReference type="KEGG" id="vg:36844593"/>
<name>A0A2U7UAM9_9VIRU</name>
<reference evidence="1" key="1">
    <citation type="journal article" date="2018" name="Nat. Commun.">
        <title>Diversity and evolution of the emerging Pandoraviridae family.</title>
        <authorList>
            <person name="Legendre M."/>
            <person name="Fabre E."/>
            <person name="Poirot O."/>
            <person name="Jeudy S."/>
            <person name="Lartigue A."/>
            <person name="Alempic J.M."/>
            <person name="Beucher L."/>
            <person name="Philippe N."/>
            <person name="Bertaux L."/>
            <person name="Christo-Foroux E."/>
            <person name="Labadie K."/>
            <person name="Coute Y."/>
            <person name="Abergel C."/>
            <person name="Claverie J.M."/>
        </authorList>
    </citation>
    <scope>NUCLEOTIDE SEQUENCE [LARGE SCALE GENOMIC DNA]</scope>
    <source>
        <strain evidence="1">Quercus</strain>
    </source>
</reference>
<protein>
    <recommendedName>
        <fullName evidence="2">F-box incomplete domain containing protein</fullName>
    </recommendedName>
</protein>
<evidence type="ECO:0008006" key="2">
    <source>
        <dbReference type="Google" id="ProtNLM"/>
    </source>
</evidence>
<dbReference type="EMBL" id="MG011689">
    <property type="protein sequence ID" value="AVK75452.1"/>
    <property type="molecule type" value="Genomic_DNA"/>
</dbReference>
<organism evidence="1">
    <name type="scientific">Pandoravirus quercus</name>
    <dbReference type="NCBI Taxonomy" id="2107709"/>
    <lineage>
        <taxon>Viruses</taxon>
        <taxon>Pandoravirus</taxon>
    </lineage>
</organism>
<evidence type="ECO:0000313" key="1">
    <source>
        <dbReference type="EMBL" id="AVK75452.1"/>
    </source>
</evidence>
<gene>
    <name evidence="1" type="ORF">pqer_cds_1030</name>
</gene>
<proteinExistence type="predicted"/>